<name>A0ABM9BSM7_9BACL</name>
<keyword evidence="4 6" id="KW-1133">Transmembrane helix</keyword>
<evidence type="ECO:0000313" key="9">
    <source>
        <dbReference type="Proteomes" id="UP000838686"/>
    </source>
</evidence>
<feature type="transmembrane region" description="Helical" evidence="6">
    <location>
        <begin position="130"/>
        <end position="159"/>
    </location>
</feature>
<evidence type="ECO:0000256" key="4">
    <source>
        <dbReference type="ARBA" id="ARBA00022989"/>
    </source>
</evidence>
<feature type="transmembrane region" description="Helical" evidence="6">
    <location>
        <begin position="92"/>
        <end position="109"/>
    </location>
</feature>
<evidence type="ECO:0000256" key="6">
    <source>
        <dbReference type="SAM" id="Phobius"/>
    </source>
</evidence>
<proteinExistence type="inferred from homology"/>
<gene>
    <name evidence="8" type="ORF">PAECIP111893_00543</name>
</gene>
<accession>A0ABM9BSM7</accession>
<dbReference type="Proteomes" id="UP000838686">
    <property type="component" value="Unassembled WGS sequence"/>
</dbReference>
<evidence type="ECO:0000256" key="3">
    <source>
        <dbReference type="ARBA" id="ARBA00022692"/>
    </source>
</evidence>
<dbReference type="RefSeq" id="WP_236338794.1">
    <property type="nucleotide sequence ID" value="NZ_CAKMMF010000002.1"/>
</dbReference>
<evidence type="ECO:0000259" key="7">
    <source>
        <dbReference type="Pfam" id="PF02683"/>
    </source>
</evidence>
<keyword evidence="9" id="KW-1185">Reference proteome</keyword>
<keyword evidence="5 6" id="KW-0472">Membrane</keyword>
<reference evidence="8" key="1">
    <citation type="submission" date="2022-01" db="EMBL/GenBank/DDBJ databases">
        <authorList>
            <person name="Criscuolo A."/>
        </authorList>
    </citation>
    <scope>NUCLEOTIDE SEQUENCE</scope>
    <source>
        <strain evidence="8">CIP111893</strain>
    </source>
</reference>
<comment type="caution">
    <text evidence="8">The sequence shown here is derived from an EMBL/GenBank/DDBJ whole genome shotgun (WGS) entry which is preliminary data.</text>
</comment>
<dbReference type="Pfam" id="PF02683">
    <property type="entry name" value="DsbD_TM"/>
    <property type="match status" value="1"/>
</dbReference>
<dbReference type="InterPro" id="IPR003834">
    <property type="entry name" value="Cyt_c_assmbl_TM_dom"/>
</dbReference>
<evidence type="ECO:0000313" key="8">
    <source>
        <dbReference type="EMBL" id="CAH1193743.1"/>
    </source>
</evidence>
<comment type="subcellular location">
    <subcellularLocation>
        <location evidence="1">Membrane</location>
        <topology evidence="1">Multi-pass membrane protein</topology>
    </subcellularLocation>
</comment>
<organism evidence="8 9">
    <name type="scientific">Paenibacillus plantiphilus</name>
    <dbReference type="NCBI Taxonomy" id="2905650"/>
    <lineage>
        <taxon>Bacteria</taxon>
        <taxon>Bacillati</taxon>
        <taxon>Bacillota</taxon>
        <taxon>Bacilli</taxon>
        <taxon>Bacillales</taxon>
        <taxon>Paenibacillaceae</taxon>
        <taxon>Paenibacillus</taxon>
    </lineage>
</organism>
<feature type="transmembrane region" description="Helical" evidence="6">
    <location>
        <begin position="6"/>
        <end position="28"/>
    </location>
</feature>
<sequence length="235" mass="26069">MADNVTLWLAFSGGLLAFISPCTLPLYPSFLSYITGMSVKELQEASSKGFSRIILMNASLFLVGFSLIYYVLGYSASLIGDVFFAYSDVIRMLGAIFIGLMGLFMLGIFQPKLLMKEFRLPFKRKKNGAMSSLLVGIIFAAGWTPCIGPIFGAIIYANIVYPGQMFINITAYSLGFGIPFLLMAFFVGRLKWILKYSAMFMKLGGLCMLILAVLLYLDKMVAINIWFQKVMNVTG</sequence>
<evidence type="ECO:0000256" key="5">
    <source>
        <dbReference type="ARBA" id="ARBA00023136"/>
    </source>
</evidence>
<comment type="similarity">
    <text evidence="2">Belongs to the DsbD family.</text>
</comment>
<evidence type="ECO:0000256" key="1">
    <source>
        <dbReference type="ARBA" id="ARBA00004141"/>
    </source>
</evidence>
<evidence type="ECO:0000256" key="2">
    <source>
        <dbReference type="ARBA" id="ARBA00006143"/>
    </source>
</evidence>
<dbReference type="EMBL" id="CAKMMF010000002">
    <property type="protein sequence ID" value="CAH1193743.1"/>
    <property type="molecule type" value="Genomic_DNA"/>
</dbReference>
<protein>
    <recommendedName>
        <fullName evidence="7">Cytochrome C biogenesis protein transmembrane domain-containing protein</fullName>
    </recommendedName>
</protein>
<dbReference type="InterPro" id="IPR051790">
    <property type="entry name" value="Cytochrome_c-biogenesis_DsbD"/>
</dbReference>
<dbReference type="PANTHER" id="PTHR31272">
    <property type="entry name" value="CYTOCHROME C-TYPE BIOGENESIS PROTEIN HI_1454-RELATED"/>
    <property type="match status" value="1"/>
</dbReference>
<feature type="domain" description="Cytochrome C biogenesis protein transmembrane" evidence="7">
    <location>
        <begin position="7"/>
        <end position="215"/>
    </location>
</feature>
<feature type="transmembrane region" description="Helical" evidence="6">
    <location>
        <begin position="49"/>
        <end position="72"/>
    </location>
</feature>
<feature type="transmembrane region" description="Helical" evidence="6">
    <location>
        <begin position="165"/>
        <end position="187"/>
    </location>
</feature>
<dbReference type="PANTHER" id="PTHR31272:SF4">
    <property type="entry name" value="CYTOCHROME C-TYPE BIOGENESIS PROTEIN HI_1454-RELATED"/>
    <property type="match status" value="1"/>
</dbReference>
<keyword evidence="3 6" id="KW-0812">Transmembrane</keyword>
<feature type="transmembrane region" description="Helical" evidence="6">
    <location>
        <begin position="199"/>
        <end position="217"/>
    </location>
</feature>